<dbReference type="Proteomes" id="UP000245768">
    <property type="component" value="Unassembled WGS sequence"/>
</dbReference>
<dbReference type="InterPro" id="IPR012337">
    <property type="entry name" value="RNaseH-like_sf"/>
</dbReference>
<dbReference type="OrthoDB" id="26838at2759"/>
<evidence type="ECO:0000313" key="4">
    <source>
        <dbReference type="Proteomes" id="UP000245768"/>
    </source>
</evidence>
<dbReference type="PANTHER" id="PTHR43040">
    <property type="entry name" value="RIBONUCLEASE D"/>
    <property type="match status" value="1"/>
</dbReference>
<gene>
    <name evidence="3" type="ORF">FA10DRAFT_270209</name>
    <name evidence="2" type="ORF">FA10DRAFT_270232</name>
</gene>
<dbReference type="STRING" id="215250.A0A316YC06"/>
<feature type="region of interest" description="Disordered" evidence="1">
    <location>
        <begin position="254"/>
        <end position="281"/>
    </location>
</feature>
<proteinExistence type="predicted"/>
<evidence type="ECO:0000313" key="2">
    <source>
        <dbReference type="EMBL" id="PWN86444.1"/>
    </source>
</evidence>
<sequence>MDSWDDFVAVVDGPDSLQACLRDLKTAAFVSLALKGRMLSRHGAISVLSIRAGGNMYLVDVHLLQVAAFTTSAGGVSLKGILESTSVKKAVYDVRNAANALFFLFDVRLRNVVEVQVYHLVSRSPNQRKFWWSLDKAIAHSGVLDSHTLADFKDARTTFAQEYVTARGGDEYLLEQRPFSNSLIAYCALDVFFLGQLYDVCRALVTSEWIDRVQQLTAVRLAESMQWSYTPWSEDKKFAPVQWQLDDRSCPRLVAGRKTSTMSPSRAGNRQRPAERASAQS</sequence>
<protein>
    <submittedName>
        <fullName evidence="2">Uncharacterized protein</fullName>
    </submittedName>
</protein>
<evidence type="ECO:0000256" key="1">
    <source>
        <dbReference type="SAM" id="MobiDB-lite"/>
    </source>
</evidence>
<dbReference type="GeneID" id="37044958"/>
<dbReference type="SUPFAM" id="SSF53098">
    <property type="entry name" value="Ribonuclease H-like"/>
    <property type="match status" value="1"/>
</dbReference>
<organism evidence="2 4">
    <name type="scientific">Acaromyces ingoldii</name>
    <dbReference type="NCBI Taxonomy" id="215250"/>
    <lineage>
        <taxon>Eukaryota</taxon>
        <taxon>Fungi</taxon>
        <taxon>Dikarya</taxon>
        <taxon>Basidiomycota</taxon>
        <taxon>Ustilaginomycotina</taxon>
        <taxon>Exobasidiomycetes</taxon>
        <taxon>Exobasidiales</taxon>
        <taxon>Cryptobasidiaceae</taxon>
        <taxon>Acaromyces</taxon>
    </lineage>
</organism>
<name>A0A316YC06_9BASI</name>
<keyword evidence="4" id="KW-1185">Reference proteome</keyword>
<dbReference type="EMBL" id="KZ819649">
    <property type="protein sequence ID" value="PWN86444.1"/>
    <property type="molecule type" value="Genomic_DNA"/>
</dbReference>
<dbReference type="RefSeq" id="XP_025373661.1">
    <property type="nucleotide sequence ID" value="XM_025523042.1"/>
</dbReference>
<dbReference type="EMBL" id="KZ819647">
    <property type="protein sequence ID" value="PWN86463.1"/>
    <property type="molecule type" value="Genomic_DNA"/>
</dbReference>
<reference evidence="2 4" key="1">
    <citation type="journal article" date="2018" name="Mol. Biol. Evol.">
        <title>Broad Genomic Sampling Reveals a Smut Pathogenic Ancestry of the Fungal Clade Ustilaginomycotina.</title>
        <authorList>
            <person name="Kijpornyongpan T."/>
            <person name="Mondo S.J."/>
            <person name="Barry K."/>
            <person name="Sandor L."/>
            <person name="Lee J."/>
            <person name="Lipzen A."/>
            <person name="Pangilinan J."/>
            <person name="LaButti K."/>
            <person name="Hainaut M."/>
            <person name="Henrissat B."/>
            <person name="Grigoriev I.V."/>
            <person name="Spatafora J.W."/>
            <person name="Aime M.C."/>
        </authorList>
    </citation>
    <scope>NUCLEOTIDE SEQUENCE [LARGE SCALE GENOMIC DNA]</scope>
    <source>
        <strain evidence="2 4">MCA 4198</strain>
    </source>
</reference>
<dbReference type="Gene3D" id="3.30.420.10">
    <property type="entry name" value="Ribonuclease H-like superfamily/Ribonuclease H"/>
    <property type="match status" value="1"/>
</dbReference>
<dbReference type="GO" id="GO:0003676">
    <property type="term" value="F:nucleic acid binding"/>
    <property type="evidence" value="ECO:0007669"/>
    <property type="project" value="InterPro"/>
</dbReference>
<evidence type="ECO:0000313" key="3">
    <source>
        <dbReference type="EMBL" id="PWN86463.1"/>
    </source>
</evidence>
<accession>A0A316YC06</accession>
<feature type="compositionally biased region" description="Polar residues" evidence="1">
    <location>
        <begin position="258"/>
        <end position="268"/>
    </location>
</feature>
<dbReference type="PANTHER" id="PTHR43040:SF1">
    <property type="entry name" value="RIBONUCLEASE D"/>
    <property type="match status" value="1"/>
</dbReference>
<dbReference type="InterPro" id="IPR036397">
    <property type="entry name" value="RNaseH_sf"/>
</dbReference>
<dbReference type="AlphaFoldDB" id="A0A316YC06"/>